<organism evidence="3 4">
    <name type="scientific">Phyllosticta citribraziliensis</name>
    <dbReference type="NCBI Taxonomy" id="989973"/>
    <lineage>
        <taxon>Eukaryota</taxon>
        <taxon>Fungi</taxon>
        <taxon>Dikarya</taxon>
        <taxon>Ascomycota</taxon>
        <taxon>Pezizomycotina</taxon>
        <taxon>Dothideomycetes</taxon>
        <taxon>Dothideomycetes incertae sedis</taxon>
        <taxon>Botryosphaeriales</taxon>
        <taxon>Phyllostictaceae</taxon>
        <taxon>Phyllosticta</taxon>
    </lineage>
</organism>
<reference evidence="3 4" key="1">
    <citation type="submission" date="2024-04" db="EMBL/GenBank/DDBJ databases">
        <title>Phyllosticta paracitricarpa is synonymous to the EU quarantine fungus P. citricarpa based on phylogenomic analyses.</title>
        <authorList>
            <consortium name="Lawrence Berkeley National Laboratory"/>
            <person name="Van ingen-buijs V.A."/>
            <person name="Van westerhoven A.C."/>
            <person name="Haridas S."/>
            <person name="Skiadas P."/>
            <person name="Martin F."/>
            <person name="Groenewald J.Z."/>
            <person name="Crous P.W."/>
            <person name="Seidl M.F."/>
        </authorList>
    </citation>
    <scope>NUCLEOTIDE SEQUENCE [LARGE SCALE GENOMIC DNA]</scope>
    <source>
        <strain evidence="3 4">CPC 17464</strain>
    </source>
</reference>
<feature type="transmembrane region" description="Helical" evidence="1">
    <location>
        <begin position="139"/>
        <end position="160"/>
    </location>
</feature>
<keyword evidence="1" id="KW-0812">Transmembrane</keyword>
<dbReference type="EMBL" id="JBBPEH010000006">
    <property type="protein sequence ID" value="KAK7536790.1"/>
    <property type="molecule type" value="Genomic_DNA"/>
</dbReference>
<dbReference type="Proteomes" id="UP001360953">
    <property type="component" value="Unassembled WGS sequence"/>
</dbReference>
<evidence type="ECO:0000256" key="1">
    <source>
        <dbReference type="SAM" id="Phobius"/>
    </source>
</evidence>
<evidence type="ECO:0008006" key="5">
    <source>
        <dbReference type="Google" id="ProtNLM"/>
    </source>
</evidence>
<dbReference type="RefSeq" id="XP_066654941.1">
    <property type="nucleotide sequence ID" value="XM_066800159.1"/>
</dbReference>
<evidence type="ECO:0000313" key="3">
    <source>
        <dbReference type="EMBL" id="KAK7536790.1"/>
    </source>
</evidence>
<feature type="non-terminal residue" evidence="3">
    <location>
        <position position="173"/>
    </location>
</feature>
<name>A0ABR1LS30_9PEZI</name>
<comment type="caution">
    <text evidence="3">The sequence shown here is derived from an EMBL/GenBank/DDBJ whole genome shotgun (WGS) entry which is preliminary data.</text>
</comment>
<proteinExistence type="predicted"/>
<evidence type="ECO:0000313" key="4">
    <source>
        <dbReference type="Proteomes" id="UP001360953"/>
    </source>
</evidence>
<accession>A0ABR1LS30</accession>
<dbReference type="GeneID" id="92033065"/>
<feature type="signal peptide" evidence="2">
    <location>
        <begin position="1"/>
        <end position="22"/>
    </location>
</feature>
<gene>
    <name evidence="3" type="ORF">J3D65DRAFT_623446</name>
</gene>
<keyword evidence="1" id="KW-0472">Membrane</keyword>
<sequence>MRRALALMLILGVLRSWGLALGRLDIGPAIRSLGSESQIPVDGFIWLLSSLREDYCSSHLSRVYGRASDLLRVPHGVDGTPSQTVLIHLTARFPTTRPTLAFLSAALTCFKKDSTRTKNSHSLTRFDRCCLVSSPRDCLLSVLCIVSLAHACFASLLALCRVSLLFSFGLDGV</sequence>
<protein>
    <recommendedName>
        <fullName evidence="5">Secreted protein</fullName>
    </recommendedName>
</protein>
<keyword evidence="1" id="KW-1133">Transmembrane helix</keyword>
<keyword evidence="4" id="KW-1185">Reference proteome</keyword>
<feature type="chain" id="PRO_5045987208" description="Secreted protein" evidence="2">
    <location>
        <begin position="23"/>
        <end position="173"/>
    </location>
</feature>
<keyword evidence="2" id="KW-0732">Signal</keyword>
<evidence type="ECO:0000256" key="2">
    <source>
        <dbReference type="SAM" id="SignalP"/>
    </source>
</evidence>